<feature type="repeat" description="TPR" evidence="4">
    <location>
        <begin position="53"/>
        <end position="86"/>
    </location>
</feature>
<dbReference type="PRINTS" id="PR00344">
    <property type="entry name" value="BCTRLSENSOR"/>
</dbReference>
<feature type="domain" description="Histidine kinase" evidence="7">
    <location>
        <begin position="436"/>
        <end position="682"/>
    </location>
</feature>
<dbReference type="InterPro" id="IPR005467">
    <property type="entry name" value="His_kinase_dom"/>
</dbReference>
<keyword evidence="4" id="KW-0802">TPR repeat</keyword>
<dbReference type="Proteomes" id="UP001500469">
    <property type="component" value="Unassembled WGS sequence"/>
</dbReference>
<dbReference type="Gene3D" id="3.30.565.10">
    <property type="entry name" value="Histidine kinase-like ATPase, C-terminal domain"/>
    <property type="match status" value="1"/>
</dbReference>
<feature type="repeat" description="TPR" evidence="4">
    <location>
        <begin position="93"/>
        <end position="126"/>
    </location>
</feature>
<dbReference type="SUPFAM" id="SSF47384">
    <property type="entry name" value="Homodimeric domain of signal transducing histidine kinase"/>
    <property type="match status" value="1"/>
</dbReference>
<dbReference type="PROSITE" id="PS50109">
    <property type="entry name" value="HIS_KIN"/>
    <property type="match status" value="1"/>
</dbReference>
<dbReference type="InterPro" id="IPR003661">
    <property type="entry name" value="HisK_dim/P_dom"/>
</dbReference>
<dbReference type="PANTHER" id="PTHR43065">
    <property type="entry name" value="SENSOR HISTIDINE KINASE"/>
    <property type="match status" value="1"/>
</dbReference>
<protein>
    <recommendedName>
        <fullName evidence="2">histidine kinase</fullName>
        <ecNumber evidence="2">2.7.13.3</ecNumber>
    </recommendedName>
</protein>
<evidence type="ECO:0000256" key="4">
    <source>
        <dbReference type="PROSITE-ProRule" id="PRU00339"/>
    </source>
</evidence>
<proteinExistence type="predicted"/>
<organism evidence="8 9">
    <name type="scientific">Algoriphagus jejuensis</name>
    <dbReference type="NCBI Taxonomy" id="419934"/>
    <lineage>
        <taxon>Bacteria</taxon>
        <taxon>Pseudomonadati</taxon>
        <taxon>Bacteroidota</taxon>
        <taxon>Cytophagia</taxon>
        <taxon>Cytophagales</taxon>
        <taxon>Cyclobacteriaceae</taxon>
        <taxon>Algoriphagus</taxon>
    </lineage>
</organism>
<keyword evidence="6" id="KW-0472">Membrane</keyword>
<dbReference type="SUPFAM" id="SSF48452">
    <property type="entry name" value="TPR-like"/>
    <property type="match status" value="2"/>
</dbReference>
<dbReference type="Gene3D" id="1.25.40.10">
    <property type="entry name" value="Tetratricopeptide repeat domain"/>
    <property type="match status" value="2"/>
</dbReference>
<dbReference type="InterPro" id="IPR004358">
    <property type="entry name" value="Sig_transdc_His_kin-like_C"/>
</dbReference>
<dbReference type="SUPFAM" id="SSF55874">
    <property type="entry name" value="ATPase domain of HSP90 chaperone/DNA topoisomerase II/histidine kinase"/>
    <property type="match status" value="1"/>
</dbReference>
<comment type="caution">
    <text evidence="8">The sequence shown here is derived from an EMBL/GenBank/DDBJ whole genome shotgun (WGS) entry which is preliminary data.</text>
</comment>
<keyword evidence="6" id="KW-0812">Transmembrane</keyword>
<dbReference type="InterPro" id="IPR036097">
    <property type="entry name" value="HisK_dim/P_sf"/>
</dbReference>
<evidence type="ECO:0000256" key="2">
    <source>
        <dbReference type="ARBA" id="ARBA00012438"/>
    </source>
</evidence>
<evidence type="ECO:0000256" key="6">
    <source>
        <dbReference type="SAM" id="Phobius"/>
    </source>
</evidence>
<keyword evidence="5" id="KW-0175">Coiled coil</keyword>
<dbReference type="Gene3D" id="1.10.287.130">
    <property type="match status" value="1"/>
</dbReference>
<gene>
    <name evidence="8" type="ORF">GCM10009119_03310</name>
</gene>
<keyword evidence="9" id="KW-1185">Reference proteome</keyword>
<dbReference type="SMART" id="SM00028">
    <property type="entry name" value="TPR"/>
    <property type="match status" value="6"/>
</dbReference>
<evidence type="ECO:0000256" key="3">
    <source>
        <dbReference type="ARBA" id="ARBA00022553"/>
    </source>
</evidence>
<dbReference type="Pfam" id="PF13181">
    <property type="entry name" value="TPR_8"/>
    <property type="match status" value="1"/>
</dbReference>
<dbReference type="InterPro" id="IPR003594">
    <property type="entry name" value="HATPase_dom"/>
</dbReference>
<reference evidence="9" key="1">
    <citation type="journal article" date="2019" name="Int. J. Syst. Evol. Microbiol.">
        <title>The Global Catalogue of Microorganisms (GCM) 10K type strain sequencing project: providing services to taxonomists for standard genome sequencing and annotation.</title>
        <authorList>
            <consortium name="The Broad Institute Genomics Platform"/>
            <consortium name="The Broad Institute Genome Sequencing Center for Infectious Disease"/>
            <person name="Wu L."/>
            <person name="Ma J."/>
        </authorList>
    </citation>
    <scope>NUCLEOTIDE SEQUENCE [LARGE SCALE GENOMIC DNA]</scope>
    <source>
        <strain evidence="9">JCM 16112</strain>
    </source>
</reference>
<evidence type="ECO:0000313" key="8">
    <source>
        <dbReference type="EMBL" id="GAA0877363.1"/>
    </source>
</evidence>
<accession>A0ABP3Y759</accession>
<dbReference type="Pfam" id="PF02518">
    <property type="entry name" value="HATPase_c"/>
    <property type="match status" value="1"/>
</dbReference>
<dbReference type="PROSITE" id="PS50005">
    <property type="entry name" value="TPR"/>
    <property type="match status" value="2"/>
</dbReference>
<dbReference type="EC" id="2.7.13.3" evidence="2"/>
<evidence type="ECO:0000259" key="7">
    <source>
        <dbReference type="PROSITE" id="PS50109"/>
    </source>
</evidence>
<dbReference type="EMBL" id="BAAAFI010000002">
    <property type="protein sequence ID" value="GAA0877363.1"/>
    <property type="molecule type" value="Genomic_DNA"/>
</dbReference>
<keyword evidence="6" id="KW-1133">Transmembrane helix</keyword>
<feature type="coiled-coil region" evidence="5">
    <location>
        <begin position="383"/>
        <end position="427"/>
    </location>
</feature>
<evidence type="ECO:0000256" key="5">
    <source>
        <dbReference type="SAM" id="Coils"/>
    </source>
</evidence>
<evidence type="ECO:0000256" key="1">
    <source>
        <dbReference type="ARBA" id="ARBA00000085"/>
    </source>
</evidence>
<dbReference type="PANTHER" id="PTHR43065:SF42">
    <property type="entry name" value="TWO-COMPONENT SENSOR PPRA"/>
    <property type="match status" value="1"/>
</dbReference>
<dbReference type="InterPro" id="IPR036890">
    <property type="entry name" value="HATPase_C_sf"/>
</dbReference>
<dbReference type="InterPro" id="IPR019734">
    <property type="entry name" value="TPR_rpt"/>
</dbReference>
<sequence>MANKPGYTIDTLYLKTANALGFMLAESSPDEAVIFLQRQINLCQEAEYKKGEAEALKIYGNALQNQGDFKNSIEYYSRALTIAKGLPNETLVPGILNNIGLVYYNLGNYTEALNNFYDAIKGAEQINDANVKAAAINNVALIYFEQGKFDQAKAKYFEMLAIYRAIGNQGRVILAYNNIGDVELKQNNPTEALKNLKIGYQSALELNIPEFIEMTSRTLADIYSALDSLDIAEQMYRNSIDLAKQNNYGVPYAHSLIGMAKLYHKKGEINKALEFANEGLAEAESMSQPMLIRDANELLAKIYEENGNAAAALKSFKLFKHYNDSIHTSQSQRLTATLEAEYEFSKKAMEYEKASLRQQWVIFSAFGGIVVFLVILFLVYRNRNQLNDAYHSLQEKTNEIESKNEKLESTLNQLKAAQAQLIQAEKMASLGELTAGIAHEIQNPLNFVTNFSELGTEMVQEIQAERAKSLQAQDQTLLDELLSDVTLNLSKINQHGKRADYIVKGMLEHSRSSAGEKVPTDLNALINEYLRLSFHGLRAKDKTFIADFATELDPKLPKALVIPQDISRVLLNLFNNAFYACGNSEFRKAHPNLAPLVKVSSKIIGSKATNQRIQITVTDNGVGVPDSIIDKIFQPFFTTKPSGQGTGLGLSLSYDIVKAHGGELKVTSNPGEFTQFSVFLPI</sequence>
<keyword evidence="3" id="KW-0597">Phosphoprotein</keyword>
<dbReference type="Pfam" id="PF13424">
    <property type="entry name" value="TPR_12"/>
    <property type="match status" value="1"/>
</dbReference>
<name>A0ABP3Y759_9BACT</name>
<dbReference type="CDD" id="cd00082">
    <property type="entry name" value="HisKA"/>
    <property type="match status" value="1"/>
</dbReference>
<dbReference type="SMART" id="SM00387">
    <property type="entry name" value="HATPase_c"/>
    <property type="match status" value="1"/>
</dbReference>
<dbReference type="RefSeq" id="WP_343848062.1">
    <property type="nucleotide sequence ID" value="NZ_BAAAFI010000002.1"/>
</dbReference>
<dbReference type="InterPro" id="IPR011990">
    <property type="entry name" value="TPR-like_helical_dom_sf"/>
</dbReference>
<evidence type="ECO:0000313" key="9">
    <source>
        <dbReference type="Proteomes" id="UP001500469"/>
    </source>
</evidence>
<feature type="transmembrane region" description="Helical" evidence="6">
    <location>
        <begin position="360"/>
        <end position="380"/>
    </location>
</feature>
<comment type="catalytic activity">
    <reaction evidence="1">
        <text>ATP + protein L-histidine = ADP + protein N-phospho-L-histidine.</text>
        <dbReference type="EC" id="2.7.13.3"/>
    </reaction>
</comment>